<dbReference type="InterPro" id="IPR036411">
    <property type="entry name" value="TorD-like_sf"/>
</dbReference>
<reference evidence="1 2" key="1">
    <citation type="submission" date="2016-10" db="EMBL/GenBank/DDBJ databases">
        <title>Rodentibacter gen. nov. and new species.</title>
        <authorList>
            <person name="Christensen H."/>
        </authorList>
    </citation>
    <scope>NUCLEOTIDE SEQUENCE [LARGE SCALE GENOMIC DNA]</scope>
    <source>
        <strain evidence="1 2">199137021</strain>
    </source>
</reference>
<dbReference type="PANTHER" id="PTHR34227:SF12">
    <property type="entry name" value="CHAPERONE PROTEIN YCDY"/>
    <property type="match status" value="1"/>
</dbReference>
<dbReference type="PANTHER" id="PTHR34227">
    <property type="entry name" value="CHAPERONE PROTEIN YCDY"/>
    <property type="match status" value="1"/>
</dbReference>
<dbReference type="EMBL" id="MLAB01000017">
    <property type="protein sequence ID" value="OOF72482.1"/>
    <property type="molecule type" value="Genomic_DNA"/>
</dbReference>
<keyword evidence="2" id="KW-1185">Reference proteome</keyword>
<dbReference type="InterPro" id="IPR050289">
    <property type="entry name" value="TorD/DmsD_chaperones"/>
</dbReference>
<dbReference type="AlphaFoldDB" id="A0A9X8YYF6"/>
<evidence type="ECO:0000313" key="1">
    <source>
        <dbReference type="EMBL" id="OOF72482.1"/>
    </source>
</evidence>
<dbReference type="InterPro" id="IPR026269">
    <property type="entry name" value="DmsD-type"/>
</dbReference>
<sequence>MTTEKTLNNFSLISRLFGNLFYRAPTDPVLAGVFDWLQQKGLNQVWALDADKESQAALDNLQLKIDLTLLNQEYQKLFGTEGHVATAISAYDIDLADFIAFRDERSMPELESADHFALLLLTASWLEDNVDSISAQRTLFEAFLLPCAAKFLTQIETYATLPFYRSLAYLTREILAAMADELEEHNRYGDID</sequence>
<organism evidence="1 2">
    <name type="scientific">Rodentibacter caecimuris</name>
    <dbReference type="NCBI Taxonomy" id="1796644"/>
    <lineage>
        <taxon>Bacteria</taxon>
        <taxon>Pseudomonadati</taxon>
        <taxon>Pseudomonadota</taxon>
        <taxon>Gammaproteobacteria</taxon>
        <taxon>Pasteurellales</taxon>
        <taxon>Pasteurellaceae</taxon>
        <taxon>Rodentibacter</taxon>
    </lineage>
</organism>
<accession>A0A9X8YYF6</accession>
<proteinExistence type="predicted"/>
<comment type="caution">
    <text evidence="1">The sequence shown here is derived from an EMBL/GenBank/DDBJ whole genome shotgun (WGS) entry which is preliminary data.</text>
</comment>
<dbReference type="PIRSF" id="PIRSF004690">
    <property type="entry name" value="DmsD"/>
    <property type="match status" value="1"/>
</dbReference>
<protein>
    <submittedName>
        <fullName evidence="1">Uncharacterized protein</fullName>
    </submittedName>
</protein>
<dbReference type="RefSeq" id="WP_059365433.1">
    <property type="nucleotide sequence ID" value="NZ_BBXJ01000001.1"/>
</dbReference>
<dbReference type="Gene3D" id="1.10.3480.10">
    <property type="entry name" value="TorD-like"/>
    <property type="match status" value="2"/>
</dbReference>
<evidence type="ECO:0000313" key="2">
    <source>
        <dbReference type="Proteomes" id="UP000188998"/>
    </source>
</evidence>
<name>A0A9X8YYF6_9PAST</name>
<dbReference type="Proteomes" id="UP000188998">
    <property type="component" value="Unassembled WGS sequence"/>
</dbReference>
<dbReference type="SUPFAM" id="SSF89155">
    <property type="entry name" value="TorD-like"/>
    <property type="match status" value="1"/>
</dbReference>
<gene>
    <name evidence="1" type="ORF">BKG90_04055</name>
</gene>